<dbReference type="AlphaFoldDB" id="A0A346PFZ6"/>
<protein>
    <submittedName>
        <fullName evidence="2">Uncharacterized protein</fullName>
    </submittedName>
</protein>
<accession>A0A346PFZ6</accession>
<reference evidence="4" key="2">
    <citation type="submission" date="2018-02" db="EMBL/GenBank/DDBJ databases">
        <title>Phenotypic and genomic properties of facultatively anaerobic sulfur-reducing natronoarchaea from hypersaline soda lakes.</title>
        <authorList>
            <person name="Sorokin D.Y."/>
            <person name="Kublanov I.V."/>
            <person name="Roman P."/>
            <person name="Sinninghe Damste J.S."/>
            <person name="Golyshin P.N."/>
            <person name="Rojo D."/>
            <person name="Ciordia S."/>
            <person name="Mena M.D.C."/>
            <person name="Ferrer M."/>
            <person name="Messina E."/>
            <person name="Smedile F."/>
            <person name="La Spada G."/>
            <person name="La Cono V."/>
            <person name="Yakimov M.M."/>
        </authorList>
    </citation>
    <scope>NUCLEOTIDE SEQUENCE [LARGE SCALE GENOMIC DNA]</scope>
    <source>
        <strain evidence="4">AArc-Mg</strain>
    </source>
</reference>
<gene>
    <name evidence="2" type="ORF">AArc1_2123</name>
    <name evidence="3" type="ORF">AArcMg_1519</name>
</gene>
<organism evidence="2 5">
    <name type="scientific">Natrarchaeobaculum sulfurireducens</name>
    <dbReference type="NCBI Taxonomy" id="2044521"/>
    <lineage>
        <taxon>Archaea</taxon>
        <taxon>Methanobacteriati</taxon>
        <taxon>Methanobacteriota</taxon>
        <taxon>Stenosarchaea group</taxon>
        <taxon>Halobacteria</taxon>
        <taxon>Halobacteriales</taxon>
        <taxon>Natrialbaceae</taxon>
        <taxon>Natrarchaeobaculum</taxon>
    </lineage>
</organism>
<evidence type="ECO:0000313" key="4">
    <source>
        <dbReference type="Proteomes" id="UP000258613"/>
    </source>
</evidence>
<reference evidence="2" key="3">
    <citation type="journal article" date="2019" name="Int. J. Syst. Evol. Microbiol.">
        <title>Natronolimnobius sulfurireducens sp. nov. and Halalkaliarchaeum desulfuricum gen. nov., sp. nov., the first sulfur-respiring alkaliphilic haloarchaea from hypersaline alkaline lakes.</title>
        <authorList>
            <person name="Sorokin D.Y."/>
            <person name="Yakimov M."/>
            <person name="Messina E."/>
            <person name="Merkel A.Y."/>
            <person name="Bale N.J."/>
            <person name="Sinninghe Damste J.S."/>
        </authorList>
    </citation>
    <scope>NUCLEOTIDE SEQUENCE</scope>
    <source>
        <strain evidence="3">AArc-Mg</strain>
        <strain evidence="2">AArc1</strain>
    </source>
</reference>
<sequence>MSEPTDAIPIEAVRTWLHCPRRYEFAHVDALEPEPDGDRDSQQARVDVIRRSICTALRRGEDDADTLYEAAVDRLATLWDAHDERFHSRAQRTHERTVLEATLRAYIDEFGADHAAGIRRLEAETDGEVIGPVLPLARSVSLPAPDGSTADGPTADDESTARSRTVRIDATVDYVYADGSSIVGVRFVPTLAPLGLVRYRSDWEGDVERLFTDHFDTETDAFDPEPVAALFETSVVLEGLRRLCDRLGLERRTCRYVQLPLADRTATAVNWIRGTVETSLEVADLTDAYVDHHTFGMTLEHRNRSVDDRLARVVARLLDGGYAPADRWPQIERNACPDCEYAVCCPEYIASEVRFDG</sequence>
<name>A0A346PFZ6_9EURY</name>
<dbReference type="OrthoDB" id="275334at2157"/>
<feature type="region of interest" description="Disordered" evidence="1">
    <location>
        <begin position="140"/>
        <end position="162"/>
    </location>
</feature>
<evidence type="ECO:0000313" key="2">
    <source>
        <dbReference type="EMBL" id="AXR78441.1"/>
    </source>
</evidence>
<evidence type="ECO:0000256" key="1">
    <source>
        <dbReference type="SAM" id="MobiDB-lite"/>
    </source>
</evidence>
<dbReference type="EMBL" id="CP027033">
    <property type="protein sequence ID" value="AXR81532.1"/>
    <property type="molecule type" value="Genomic_DNA"/>
</dbReference>
<accession>A0A346PPT7</accession>
<dbReference type="Proteomes" id="UP000258707">
    <property type="component" value="Chromosome"/>
</dbReference>
<dbReference type="KEGG" id="nan:AArc1_2123"/>
<dbReference type="EMBL" id="CP024047">
    <property type="protein sequence ID" value="AXR78441.1"/>
    <property type="molecule type" value="Genomic_DNA"/>
</dbReference>
<dbReference type="GeneID" id="37642005"/>
<evidence type="ECO:0000313" key="5">
    <source>
        <dbReference type="Proteomes" id="UP000258707"/>
    </source>
</evidence>
<evidence type="ECO:0000313" key="3">
    <source>
        <dbReference type="EMBL" id="AXR81532.1"/>
    </source>
</evidence>
<dbReference type="RefSeq" id="WP_117364513.1">
    <property type="nucleotide sequence ID" value="NZ_CP024047.1"/>
</dbReference>
<dbReference type="KEGG" id="nag:AArcMg_1519"/>
<keyword evidence="4" id="KW-1185">Reference proteome</keyword>
<dbReference type="Proteomes" id="UP000258613">
    <property type="component" value="Chromosome"/>
</dbReference>
<reference evidence="5" key="1">
    <citation type="submission" date="2017-10" db="EMBL/GenBank/DDBJ databases">
        <title>Phenotypic and genomic properties of facultatively anaerobic sulfur-reducing natronoarchaea from hypersaline soda lakes.</title>
        <authorList>
            <person name="Sorokin D.Y."/>
            <person name="Kublanov I.V."/>
            <person name="Roman P."/>
            <person name="Sinninghe Damste J.S."/>
            <person name="Golyshin P.N."/>
            <person name="Rojo D."/>
            <person name="Ciordia S."/>
            <person name="Mena Md.C."/>
            <person name="Ferrer M."/>
            <person name="Messina E."/>
            <person name="Smedile F."/>
            <person name="La Spada G."/>
            <person name="La Cono V."/>
            <person name="Yakimov M.M."/>
        </authorList>
    </citation>
    <scope>NUCLEOTIDE SEQUENCE [LARGE SCALE GENOMIC DNA]</scope>
    <source>
        <strain evidence="5">AArc1</strain>
    </source>
</reference>
<proteinExistence type="predicted"/>